<dbReference type="EMBL" id="JBHMAG010000004">
    <property type="protein sequence ID" value="MFB9750692.1"/>
    <property type="molecule type" value="Genomic_DNA"/>
</dbReference>
<protein>
    <submittedName>
        <fullName evidence="2">Class D sortase</fullName>
    </submittedName>
</protein>
<evidence type="ECO:0000313" key="2">
    <source>
        <dbReference type="EMBL" id="MFB9750692.1"/>
    </source>
</evidence>
<dbReference type="CDD" id="cd06166">
    <property type="entry name" value="Sortase_D_2"/>
    <property type="match status" value="1"/>
</dbReference>
<dbReference type="InterPro" id="IPR005754">
    <property type="entry name" value="Sortase"/>
</dbReference>
<dbReference type="InterPro" id="IPR042000">
    <property type="entry name" value="Sortase_D_2"/>
</dbReference>
<dbReference type="Pfam" id="PF04203">
    <property type="entry name" value="Sortase"/>
    <property type="match status" value="1"/>
</dbReference>
<gene>
    <name evidence="2" type="ORF">ACFFNY_03820</name>
</gene>
<dbReference type="RefSeq" id="WP_344904749.1">
    <property type="nucleotide sequence ID" value="NZ_BAAAYO010000002.1"/>
</dbReference>
<keyword evidence="3" id="KW-1185">Reference proteome</keyword>
<dbReference type="Gene3D" id="2.40.260.10">
    <property type="entry name" value="Sortase"/>
    <property type="match status" value="1"/>
</dbReference>
<sequence>MRALSYILIVLGLAAMAFPTLKEWMADREQQSLLRQAEQSVMNQRPPLDAATISGFERLSRLLEDESLMPEAAEPQTNEPAASEAAEQEKVPDNVLAMIEIPSIEVKMPVLEGATLANMKVAAAHMTETTPLGKIGNAAIAAHRARTKGRQFNRLNEVKAGDEVVIRTAGETYVYTVYQTSIVEPTDVSVLQQNGKDQILTLITCDPVVNATHRLIVQARMEAPPS</sequence>
<evidence type="ECO:0000313" key="3">
    <source>
        <dbReference type="Proteomes" id="UP001589619"/>
    </source>
</evidence>
<evidence type="ECO:0000256" key="1">
    <source>
        <dbReference type="ARBA" id="ARBA00022801"/>
    </source>
</evidence>
<proteinExistence type="predicted"/>
<accession>A0ABV5VQY6</accession>
<name>A0ABV5VQY6_9BACL</name>
<dbReference type="SUPFAM" id="SSF63817">
    <property type="entry name" value="Sortase"/>
    <property type="match status" value="1"/>
</dbReference>
<comment type="caution">
    <text evidence="2">The sequence shown here is derived from an EMBL/GenBank/DDBJ whole genome shotgun (WGS) entry which is preliminary data.</text>
</comment>
<keyword evidence="1" id="KW-0378">Hydrolase</keyword>
<dbReference type="InterPro" id="IPR023365">
    <property type="entry name" value="Sortase_dom-sf"/>
</dbReference>
<reference evidence="2 3" key="1">
    <citation type="submission" date="2024-09" db="EMBL/GenBank/DDBJ databases">
        <authorList>
            <person name="Sun Q."/>
            <person name="Mori K."/>
        </authorList>
    </citation>
    <scope>NUCLEOTIDE SEQUENCE [LARGE SCALE GENOMIC DNA]</scope>
    <source>
        <strain evidence="2 3">JCM 12520</strain>
    </source>
</reference>
<dbReference type="Proteomes" id="UP001589619">
    <property type="component" value="Unassembled WGS sequence"/>
</dbReference>
<dbReference type="NCBIfam" id="TIGR01076">
    <property type="entry name" value="sortase_fam"/>
    <property type="match status" value="1"/>
</dbReference>
<organism evidence="2 3">
    <name type="scientific">Paenibacillus hodogayensis</name>
    <dbReference type="NCBI Taxonomy" id="279208"/>
    <lineage>
        <taxon>Bacteria</taxon>
        <taxon>Bacillati</taxon>
        <taxon>Bacillota</taxon>
        <taxon>Bacilli</taxon>
        <taxon>Bacillales</taxon>
        <taxon>Paenibacillaceae</taxon>
        <taxon>Paenibacillus</taxon>
    </lineage>
</organism>